<keyword evidence="1" id="KW-0500">Molybdenum</keyword>
<proteinExistence type="predicted"/>
<name>A0A7R9CXB6_TIMCR</name>
<accession>A0A7R9CXB6</accession>
<organism evidence="3">
    <name type="scientific">Timema cristinae</name>
    <name type="common">Walking stick</name>
    <dbReference type="NCBI Taxonomy" id="61476"/>
    <lineage>
        <taxon>Eukaryota</taxon>
        <taxon>Metazoa</taxon>
        <taxon>Ecdysozoa</taxon>
        <taxon>Arthropoda</taxon>
        <taxon>Hexapoda</taxon>
        <taxon>Insecta</taxon>
        <taxon>Pterygota</taxon>
        <taxon>Neoptera</taxon>
        <taxon>Polyneoptera</taxon>
        <taxon>Phasmatodea</taxon>
        <taxon>Timematodea</taxon>
        <taxon>Timematoidea</taxon>
        <taxon>Timematidae</taxon>
        <taxon>Timema</taxon>
    </lineage>
</organism>
<evidence type="ECO:0000313" key="3">
    <source>
        <dbReference type="EMBL" id="CAD7403778.1"/>
    </source>
</evidence>
<dbReference type="SUPFAM" id="SSF56003">
    <property type="entry name" value="Molybdenum cofactor-binding domain"/>
    <property type="match status" value="1"/>
</dbReference>
<dbReference type="GO" id="GO:0005506">
    <property type="term" value="F:iron ion binding"/>
    <property type="evidence" value="ECO:0007669"/>
    <property type="project" value="InterPro"/>
</dbReference>
<gene>
    <name evidence="3" type="ORF">TCEB3V08_LOCUS7159</name>
</gene>
<dbReference type="Gene3D" id="3.30.365.10">
    <property type="entry name" value="Aldehyde oxidase/xanthine dehydrogenase, molybdopterin binding domain"/>
    <property type="match status" value="1"/>
</dbReference>
<dbReference type="PANTHER" id="PTHR11908">
    <property type="entry name" value="XANTHINE DEHYDROGENASE"/>
    <property type="match status" value="1"/>
</dbReference>
<dbReference type="InterPro" id="IPR016208">
    <property type="entry name" value="Ald_Oxase/xanthine_DH-like"/>
</dbReference>
<protein>
    <recommendedName>
        <fullName evidence="2">Aldehyde oxidase/xanthine dehydrogenase second molybdopterin binding domain-containing protein</fullName>
    </recommendedName>
</protein>
<feature type="domain" description="Aldehyde oxidase/xanthine dehydrogenase second molybdopterin binding" evidence="2">
    <location>
        <begin position="50"/>
        <end position="157"/>
    </location>
</feature>
<dbReference type="AlphaFoldDB" id="A0A7R9CXB6"/>
<dbReference type="PANTHER" id="PTHR11908:SF132">
    <property type="entry name" value="ALDEHYDE OXIDASE 1-RELATED"/>
    <property type="match status" value="1"/>
</dbReference>
<dbReference type="GO" id="GO:0016491">
    <property type="term" value="F:oxidoreductase activity"/>
    <property type="evidence" value="ECO:0007669"/>
    <property type="project" value="InterPro"/>
</dbReference>
<reference evidence="3" key="1">
    <citation type="submission" date="2020-11" db="EMBL/GenBank/DDBJ databases">
        <authorList>
            <person name="Tran Van P."/>
        </authorList>
    </citation>
    <scope>NUCLEOTIDE SEQUENCE</scope>
</reference>
<evidence type="ECO:0000256" key="1">
    <source>
        <dbReference type="ARBA" id="ARBA00022505"/>
    </source>
</evidence>
<sequence length="200" mass="22339">MPDHNARHIAALWRRPDRIISDLPVPEGDKDSIVLVYMKRTWAQISSRFSSQREGKPYAVYGVCVSEVEIDVLTGQQQGEPVARYRMVPLFQVKRVDILEDAGQSISPLIDVGQVTGAFVMGIGVWTHEDIVYDPTTGAVLTNRTWNYYPPGMKDIPVDFRVTLKKDSPNPVGVARSKDGPLTTEAIFLNCSTTPNQFSF</sequence>
<dbReference type="Pfam" id="PF20256">
    <property type="entry name" value="MoCoBD_2"/>
    <property type="match status" value="1"/>
</dbReference>
<dbReference type="EMBL" id="OC318953">
    <property type="protein sequence ID" value="CAD7403778.1"/>
    <property type="molecule type" value="Genomic_DNA"/>
</dbReference>
<evidence type="ECO:0000259" key="2">
    <source>
        <dbReference type="Pfam" id="PF20256"/>
    </source>
</evidence>
<dbReference type="InterPro" id="IPR037165">
    <property type="entry name" value="AldOxase/xan_DH_Mopterin-bd_sf"/>
</dbReference>
<dbReference type="InterPro" id="IPR046867">
    <property type="entry name" value="AldOxase/xan_DH_MoCoBD2"/>
</dbReference>